<feature type="domain" description="HNH" evidence="1">
    <location>
        <begin position="28"/>
        <end position="59"/>
    </location>
</feature>
<dbReference type="GO" id="GO:0003676">
    <property type="term" value="F:nucleic acid binding"/>
    <property type="evidence" value="ECO:0007669"/>
    <property type="project" value="InterPro"/>
</dbReference>
<keyword evidence="3" id="KW-1185">Reference proteome</keyword>
<dbReference type="AlphaFoldDB" id="A0A5S4G650"/>
<evidence type="ECO:0000313" key="2">
    <source>
        <dbReference type="EMBL" id="TMR28497.1"/>
    </source>
</evidence>
<dbReference type="EMBL" id="VCKZ01000427">
    <property type="protein sequence ID" value="TMR28497.1"/>
    <property type="molecule type" value="Genomic_DNA"/>
</dbReference>
<protein>
    <submittedName>
        <fullName evidence="2">HNH endonuclease</fullName>
    </submittedName>
</protein>
<comment type="caution">
    <text evidence="2">The sequence shown here is derived from an EMBL/GenBank/DDBJ whole genome shotgun (WGS) entry which is preliminary data.</text>
</comment>
<dbReference type="OrthoDB" id="268590at2"/>
<keyword evidence="2" id="KW-0255">Endonuclease</keyword>
<dbReference type="GO" id="GO:0004519">
    <property type="term" value="F:endonuclease activity"/>
    <property type="evidence" value="ECO:0007669"/>
    <property type="project" value="UniProtKB-KW"/>
</dbReference>
<name>A0A5S4G650_9ACTN</name>
<evidence type="ECO:0000313" key="3">
    <source>
        <dbReference type="Proteomes" id="UP000305238"/>
    </source>
</evidence>
<dbReference type="RefSeq" id="WP_138641230.1">
    <property type="nucleotide sequence ID" value="NZ_JASWDG010000002.1"/>
</dbReference>
<dbReference type="Gene3D" id="1.10.30.50">
    <property type="match status" value="1"/>
</dbReference>
<dbReference type="GO" id="GO:0008270">
    <property type="term" value="F:zinc ion binding"/>
    <property type="evidence" value="ECO:0007669"/>
    <property type="project" value="InterPro"/>
</dbReference>
<dbReference type="InterPro" id="IPR002711">
    <property type="entry name" value="HNH"/>
</dbReference>
<dbReference type="Pfam" id="PF01844">
    <property type="entry name" value="HNH"/>
    <property type="match status" value="1"/>
</dbReference>
<sequence>MRVTGGPASWGMWRSTPPLIGPHPWLATLDHIKSASLAGKHVLENRQAAHWICNVRQGDAWGRGRPPLGADDAKRR</sequence>
<proteinExistence type="predicted"/>
<accession>A0A5S4G650</accession>
<keyword evidence="2" id="KW-0378">Hydrolase</keyword>
<organism evidence="2 3">
    <name type="scientific">Actinomadura geliboluensis</name>
    <dbReference type="NCBI Taxonomy" id="882440"/>
    <lineage>
        <taxon>Bacteria</taxon>
        <taxon>Bacillati</taxon>
        <taxon>Actinomycetota</taxon>
        <taxon>Actinomycetes</taxon>
        <taxon>Streptosporangiales</taxon>
        <taxon>Thermomonosporaceae</taxon>
        <taxon>Actinomadura</taxon>
    </lineage>
</organism>
<gene>
    <name evidence="2" type="ORF">ETD96_37355</name>
</gene>
<keyword evidence="2" id="KW-0540">Nuclease</keyword>
<reference evidence="2 3" key="1">
    <citation type="submission" date="2019-05" db="EMBL/GenBank/DDBJ databases">
        <title>Draft genome sequence of Actinomadura geliboluensis A8036.</title>
        <authorList>
            <person name="Saricaoglu S."/>
            <person name="Isik K."/>
        </authorList>
    </citation>
    <scope>NUCLEOTIDE SEQUENCE [LARGE SCALE GENOMIC DNA]</scope>
    <source>
        <strain evidence="2 3">A8036</strain>
    </source>
</reference>
<dbReference type="Proteomes" id="UP000305238">
    <property type="component" value="Unassembled WGS sequence"/>
</dbReference>
<evidence type="ECO:0000259" key="1">
    <source>
        <dbReference type="Pfam" id="PF01844"/>
    </source>
</evidence>